<dbReference type="PROSITE" id="PS50102">
    <property type="entry name" value="RRM"/>
    <property type="match status" value="2"/>
</dbReference>
<dbReference type="InterPro" id="IPR012677">
    <property type="entry name" value="Nucleotide-bd_a/b_plait_sf"/>
</dbReference>
<feature type="domain" description="RRM" evidence="6">
    <location>
        <begin position="133"/>
        <end position="220"/>
    </location>
</feature>
<dbReference type="HOGENOM" id="CLU_027185_0_0_1"/>
<evidence type="ECO:0000256" key="4">
    <source>
        <dbReference type="PROSITE-ProRule" id="PRU00176"/>
    </source>
</evidence>
<dbReference type="GO" id="GO:0016607">
    <property type="term" value="C:nuclear speck"/>
    <property type="evidence" value="ECO:0007669"/>
    <property type="project" value="UniProtKB-SubCell"/>
</dbReference>
<keyword evidence="3 4" id="KW-0694">RNA-binding</keyword>
<dbReference type="GeneTree" id="ENSGT00940000157358"/>
<dbReference type="Pfam" id="PF00076">
    <property type="entry name" value="RRM_1"/>
    <property type="match status" value="2"/>
</dbReference>
<dbReference type="GO" id="GO:0003723">
    <property type="term" value="F:RNA binding"/>
    <property type="evidence" value="ECO:0007669"/>
    <property type="project" value="UniProtKB-UniRule"/>
</dbReference>
<dbReference type="FunFam" id="3.30.70.330:FF:000043">
    <property type="entry name" value="paraspeckle component 1 isoform X1"/>
    <property type="match status" value="1"/>
</dbReference>
<evidence type="ECO:0000256" key="5">
    <source>
        <dbReference type="SAM" id="MobiDB-lite"/>
    </source>
</evidence>
<dbReference type="InterPro" id="IPR035979">
    <property type="entry name" value="RBD_domain_sf"/>
</dbReference>
<evidence type="ECO:0000256" key="1">
    <source>
        <dbReference type="ARBA" id="ARBA00004324"/>
    </source>
</evidence>
<dbReference type="InterPro" id="IPR012975">
    <property type="entry name" value="NOPS"/>
</dbReference>
<evidence type="ECO:0000256" key="3">
    <source>
        <dbReference type="ARBA" id="ARBA00022884"/>
    </source>
</evidence>
<name>S4RIP5_PETMA</name>
<sequence>RPGESAENAEAFPSPESSSAPEAPCPADEGTLDGVPASALVLNGFPFLKAGERPFSQRGRLVVSNVPQGASEDDLRRFFIKFGRLAEACVDSDKREGVVRLETSALAEIARTELDAAEPQGPRVRVRRARHSAALSVGNLSPCVSNELLAEAFGRFGEVERSIVAVEASGSASGGSRASGRGRLEFTSTEEASRAAEACRDGVFLLTACLRPVMVEPFKQLDEEEGVPEASLPRTLHYYKERSKAPRFATPGTLEFEFAARCRALDEMERLHVQQVERGVQRARERLEAEMETAYHAFQITAVCVDRVRRREEMRRLDEERRRHMDAQR</sequence>
<dbReference type="Gene3D" id="6.10.250.1170">
    <property type="match status" value="1"/>
</dbReference>
<evidence type="ECO:0000256" key="2">
    <source>
        <dbReference type="ARBA" id="ARBA00022737"/>
    </source>
</evidence>
<accession>S4RIP5</accession>
<feature type="domain" description="RRM" evidence="6">
    <location>
        <begin position="59"/>
        <end position="131"/>
    </location>
</feature>
<feature type="region of interest" description="Disordered" evidence="5">
    <location>
        <begin position="1"/>
        <end position="32"/>
    </location>
</feature>
<dbReference type="InterPro" id="IPR000504">
    <property type="entry name" value="RRM_dom"/>
</dbReference>
<keyword evidence="2" id="KW-0677">Repeat</keyword>
<reference evidence="7" key="1">
    <citation type="submission" date="2025-08" db="UniProtKB">
        <authorList>
            <consortium name="Ensembl"/>
        </authorList>
    </citation>
    <scope>IDENTIFICATION</scope>
</reference>
<feature type="compositionally biased region" description="Low complexity" evidence="5">
    <location>
        <begin position="1"/>
        <end position="27"/>
    </location>
</feature>
<comment type="subcellular location">
    <subcellularLocation>
        <location evidence="1">Nucleus speckle</location>
    </subcellularLocation>
</comment>
<evidence type="ECO:0000259" key="6">
    <source>
        <dbReference type="PROSITE" id="PS50102"/>
    </source>
</evidence>
<reference evidence="7" key="2">
    <citation type="submission" date="2025-09" db="UniProtKB">
        <authorList>
            <consortium name="Ensembl"/>
        </authorList>
    </citation>
    <scope>IDENTIFICATION</scope>
</reference>
<dbReference type="SUPFAM" id="SSF54928">
    <property type="entry name" value="RNA-binding domain, RBD"/>
    <property type="match status" value="1"/>
</dbReference>
<dbReference type="Gene3D" id="3.30.70.330">
    <property type="match status" value="2"/>
</dbReference>
<dbReference type="Pfam" id="PF08075">
    <property type="entry name" value="NOPS"/>
    <property type="match status" value="1"/>
</dbReference>
<dbReference type="PANTHER" id="PTHR23189">
    <property type="entry name" value="RNA RECOGNITION MOTIF-CONTAINING"/>
    <property type="match status" value="1"/>
</dbReference>
<proteinExistence type="predicted"/>
<organism evidence="7">
    <name type="scientific">Petromyzon marinus</name>
    <name type="common">Sea lamprey</name>
    <dbReference type="NCBI Taxonomy" id="7757"/>
    <lineage>
        <taxon>Eukaryota</taxon>
        <taxon>Metazoa</taxon>
        <taxon>Chordata</taxon>
        <taxon>Craniata</taxon>
        <taxon>Vertebrata</taxon>
        <taxon>Cyclostomata</taxon>
        <taxon>Hyperoartia</taxon>
        <taxon>Petromyzontiformes</taxon>
        <taxon>Petromyzontidae</taxon>
        <taxon>Petromyzon</taxon>
    </lineage>
</organism>
<dbReference type="AlphaFoldDB" id="S4RIP5"/>
<dbReference type="OMA" id="EMETAYH"/>
<dbReference type="Ensembl" id="ENSPMAT00000005096.1">
    <property type="protein sequence ID" value="ENSPMAP00000005077.1"/>
    <property type="gene ID" value="ENSPMAG00000004618.1"/>
</dbReference>
<evidence type="ECO:0000313" key="7">
    <source>
        <dbReference type="Ensembl" id="ENSPMAP00000005077.1"/>
    </source>
</evidence>
<dbReference type="STRING" id="7757.ENSPMAP00000005077"/>
<dbReference type="SMART" id="SM00360">
    <property type="entry name" value="RRM"/>
    <property type="match status" value="2"/>
</dbReference>
<protein>
    <recommendedName>
        <fullName evidence="6">RRM domain-containing protein</fullName>
    </recommendedName>
</protein>